<evidence type="ECO:0000256" key="4">
    <source>
        <dbReference type="ARBA" id="ARBA00022475"/>
    </source>
</evidence>
<evidence type="ECO:0000259" key="15">
    <source>
        <dbReference type="Pfam" id="PF25294"/>
    </source>
</evidence>
<dbReference type="GO" id="GO:0098588">
    <property type="term" value="C:bounding membrane of organelle"/>
    <property type="evidence" value="ECO:0007669"/>
    <property type="project" value="UniProtKB-ARBA"/>
</dbReference>
<dbReference type="AlphaFoldDB" id="A0A8K0K9N3"/>
<keyword evidence="7 13" id="KW-0732">Signal</keyword>
<evidence type="ECO:0008006" key="18">
    <source>
        <dbReference type="Google" id="ProtNLM"/>
    </source>
</evidence>
<evidence type="ECO:0000256" key="7">
    <source>
        <dbReference type="ARBA" id="ARBA00022729"/>
    </source>
</evidence>
<keyword evidence="5" id="KW-0165">Cleavage on pair of basic residues</keyword>
<keyword evidence="11" id="KW-0675">Receptor</keyword>
<proteinExistence type="predicted"/>
<dbReference type="GO" id="GO:0031982">
    <property type="term" value="C:vesicle"/>
    <property type="evidence" value="ECO:0007669"/>
    <property type="project" value="UniProtKB-SubCell"/>
</dbReference>
<name>A0A8K0K9N3_LADFU</name>
<comment type="caution">
    <text evidence="16">The sequence shown here is derived from an EMBL/GenBank/DDBJ whole genome shotgun (WGS) entry which is preliminary data.</text>
</comment>
<dbReference type="InterPro" id="IPR012493">
    <property type="entry name" value="Renin_rcpt"/>
</dbReference>
<keyword evidence="10 12" id="KW-0472">Membrane</keyword>
<evidence type="ECO:0000256" key="8">
    <source>
        <dbReference type="ARBA" id="ARBA00022824"/>
    </source>
</evidence>
<dbReference type="GO" id="GO:0009897">
    <property type="term" value="C:external side of plasma membrane"/>
    <property type="evidence" value="ECO:0007669"/>
    <property type="project" value="TreeGrafter"/>
</dbReference>
<keyword evidence="17" id="KW-1185">Reference proteome</keyword>
<dbReference type="Pfam" id="PF07850">
    <property type="entry name" value="Renin_r"/>
    <property type="match status" value="1"/>
</dbReference>
<feature type="domain" description="Renin receptor-like C-terminal transmembrane spanning segment" evidence="14">
    <location>
        <begin position="288"/>
        <end position="361"/>
    </location>
</feature>
<evidence type="ECO:0000259" key="14">
    <source>
        <dbReference type="Pfam" id="PF07850"/>
    </source>
</evidence>
<dbReference type="Pfam" id="PF25294">
    <property type="entry name" value="RENR_N"/>
    <property type="match status" value="1"/>
</dbReference>
<keyword evidence="6 12" id="KW-0812">Transmembrane</keyword>
<sequence>MTKVYSMFKSLLLVSCLFASVYGAGELVILQSPKSVKFVGHEELDQNLLKDVFSSALGFTTNKASSWSGLEIKDPFHYPVALFVLVVDGVRSLSGASGWGGIDSDDDSAAAEAIYPLGTNEDESITWRALERRIRERYPSAVSDSNLTLVRADLGEEETLPKNWKGDEGHALLDSEIAEWNALRENQAVAQEEDARFLAELSSFGNIAKDAVHSAEKKGVSGPDVYWVVLRGLHPLIDLHGEGSQQAAQAVRILSTRARTMANALAQAYKNRVIMGVITSDASHTRQTRSLKADDGVKLTKESINVSPEYSIYYPAMFNIFLWFMIAFLFALIAISLAIATMDPGRDSIIYRMTSSSMKKDN</sequence>
<evidence type="ECO:0000256" key="11">
    <source>
        <dbReference type="ARBA" id="ARBA00023170"/>
    </source>
</evidence>
<keyword evidence="8" id="KW-0256">Endoplasmic reticulum</keyword>
<feature type="chain" id="PRO_5035435516" description="Renin receptor" evidence="13">
    <location>
        <begin position="24"/>
        <end position="362"/>
    </location>
</feature>
<dbReference type="GO" id="GO:0005789">
    <property type="term" value="C:endoplasmic reticulum membrane"/>
    <property type="evidence" value="ECO:0007669"/>
    <property type="project" value="UniProtKB-SubCell"/>
</dbReference>
<dbReference type="OrthoDB" id="7866065at2759"/>
<evidence type="ECO:0000256" key="2">
    <source>
        <dbReference type="ARBA" id="ARBA00004251"/>
    </source>
</evidence>
<gene>
    <name evidence="16" type="ORF">J437_LFUL010621</name>
</gene>
<dbReference type="EMBL" id="KZ308467">
    <property type="protein sequence ID" value="KAG8230129.1"/>
    <property type="molecule type" value="Genomic_DNA"/>
</dbReference>
<evidence type="ECO:0000256" key="12">
    <source>
        <dbReference type="SAM" id="Phobius"/>
    </source>
</evidence>
<accession>A0A8K0K9N3</accession>
<dbReference type="PANTHER" id="PTHR13351">
    <property type="entry name" value="RENIN RECEPTOR"/>
    <property type="match status" value="1"/>
</dbReference>
<protein>
    <recommendedName>
        <fullName evidence="18">Renin receptor</fullName>
    </recommendedName>
</protein>
<organism evidence="16 17">
    <name type="scientific">Ladona fulva</name>
    <name type="common">Scarce chaser dragonfly</name>
    <name type="synonym">Libellula fulva</name>
    <dbReference type="NCBI Taxonomy" id="123851"/>
    <lineage>
        <taxon>Eukaryota</taxon>
        <taxon>Metazoa</taxon>
        <taxon>Ecdysozoa</taxon>
        <taxon>Arthropoda</taxon>
        <taxon>Hexapoda</taxon>
        <taxon>Insecta</taxon>
        <taxon>Pterygota</taxon>
        <taxon>Palaeoptera</taxon>
        <taxon>Odonata</taxon>
        <taxon>Epiprocta</taxon>
        <taxon>Anisoptera</taxon>
        <taxon>Libelluloidea</taxon>
        <taxon>Libellulidae</taxon>
        <taxon>Ladona</taxon>
    </lineage>
</organism>
<dbReference type="Proteomes" id="UP000792457">
    <property type="component" value="Unassembled WGS sequence"/>
</dbReference>
<feature type="signal peptide" evidence="13">
    <location>
        <begin position="1"/>
        <end position="23"/>
    </location>
</feature>
<evidence type="ECO:0000313" key="16">
    <source>
        <dbReference type="EMBL" id="KAG8230129.1"/>
    </source>
</evidence>
<evidence type="ECO:0000256" key="5">
    <source>
        <dbReference type="ARBA" id="ARBA00022685"/>
    </source>
</evidence>
<keyword evidence="4" id="KW-1003">Cell membrane</keyword>
<dbReference type="InterPro" id="IPR057318">
    <property type="entry name" value="RENR_N"/>
</dbReference>
<evidence type="ECO:0000256" key="1">
    <source>
        <dbReference type="ARBA" id="ARBA00004115"/>
    </source>
</evidence>
<evidence type="ECO:0000256" key="9">
    <source>
        <dbReference type="ARBA" id="ARBA00022989"/>
    </source>
</evidence>
<evidence type="ECO:0000256" key="13">
    <source>
        <dbReference type="SAM" id="SignalP"/>
    </source>
</evidence>
<reference evidence="16" key="2">
    <citation type="submission" date="2017-10" db="EMBL/GenBank/DDBJ databases">
        <title>Ladona fulva Genome sequencing and assembly.</title>
        <authorList>
            <person name="Murali S."/>
            <person name="Richards S."/>
            <person name="Bandaranaike D."/>
            <person name="Bellair M."/>
            <person name="Blankenburg K."/>
            <person name="Chao H."/>
            <person name="Dinh H."/>
            <person name="Doddapaneni H."/>
            <person name="Dugan-Rocha S."/>
            <person name="Elkadiri S."/>
            <person name="Gnanaolivu R."/>
            <person name="Hernandez B."/>
            <person name="Skinner E."/>
            <person name="Javaid M."/>
            <person name="Lee S."/>
            <person name="Li M."/>
            <person name="Ming W."/>
            <person name="Munidasa M."/>
            <person name="Muniz J."/>
            <person name="Nguyen L."/>
            <person name="Hughes D."/>
            <person name="Osuji N."/>
            <person name="Pu L.-L."/>
            <person name="Puazo M."/>
            <person name="Qu C."/>
            <person name="Quiroz J."/>
            <person name="Raj R."/>
            <person name="Weissenberger G."/>
            <person name="Xin Y."/>
            <person name="Zou X."/>
            <person name="Han Y."/>
            <person name="Worley K."/>
            <person name="Muzny D."/>
            <person name="Gibbs R."/>
        </authorList>
    </citation>
    <scope>NUCLEOTIDE SEQUENCE</scope>
    <source>
        <strain evidence="16">Sampled in the wild</strain>
    </source>
</reference>
<evidence type="ECO:0000256" key="10">
    <source>
        <dbReference type="ARBA" id="ARBA00023136"/>
    </source>
</evidence>
<dbReference type="InterPro" id="IPR056780">
    <property type="entry name" value="Renin_r_C"/>
</dbReference>
<keyword evidence="9 12" id="KW-1133">Transmembrane helix</keyword>
<evidence type="ECO:0000256" key="3">
    <source>
        <dbReference type="ARBA" id="ARBA00004373"/>
    </source>
</evidence>
<feature type="transmembrane region" description="Helical" evidence="12">
    <location>
        <begin position="320"/>
        <end position="342"/>
    </location>
</feature>
<evidence type="ECO:0000313" key="17">
    <source>
        <dbReference type="Proteomes" id="UP000792457"/>
    </source>
</evidence>
<comment type="subcellular location">
    <subcellularLocation>
        <location evidence="2">Cell membrane</location>
        <topology evidence="2">Single-pass type I membrane protein</topology>
    </subcellularLocation>
    <subcellularLocation>
        <location evidence="1">Endoplasmic reticulum membrane</location>
        <topology evidence="1">Single-pass type I membrane protein</topology>
    </subcellularLocation>
    <subcellularLocation>
        <location evidence="3">Vesicle</location>
    </subcellularLocation>
</comment>
<feature type="domain" description="Renin receptor N-terminal" evidence="15">
    <location>
        <begin position="24"/>
        <end position="281"/>
    </location>
</feature>
<reference evidence="16" key="1">
    <citation type="submission" date="2013-04" db="EMBL/GenBank/DDBJ databases">
        <authorList>
            <person name="Qu J."/>
            <person name="Murali S.C."/>
            <person name="Bandaranaike D."/>
            <person name="Bellair M."/>
            <person name="Blankenburg K."/>
            <person name="Chao H."/>
            <person name="Dinh H."/>
            <person name="Doddapaneni H."/>
            <person name="Downs B."/>
            <person name="Dugan-Rocha S."/>
            <person name="Elkadiri S."/>
            <person name="Gnanaolivu R.D."/>
            <person name="Hernandez B."/>
            <person name="Javaid M."/>
            <person name="Jayaseelan J.C."/>
            <person name="Lee S."/>
            <person name="Li M."/>
            <person name="Ming W."/>
            <person name="Munidasa M."/>
            <person name="Muniz J."/>
            <person name="Nguyen L."/>
            <person name="Ongeri F."/>
            <person name="Osuji N."/>
            <person name="Pu L.-L."/>
            <person name="Puazo M."/>
            <person name="Qu C."/>
            <person name="Quiroz J."/>
            <person name="Raj R."/>
            <person name="Weissenberger G."/>
            <person name="Xin Y."/>
            <person name="Zou X."/>
            <person name="Han Y."/>
            <person name="Richards S."/>
            <person name="Worley K."/>
            <person name="Muzny D."/>
            <person name="Gibbs R."/>
        </authorList>
    </citation>
    <scope>NUCLEOTIDE SEQUENCE</scope>
    <source>
        <strain evidence="16">Sampled in the wild</strain>
    </source>
</reference>
<dbReference type="GO" id="GO:0038023">
    <property type="term" value="F:signaling receptor activity"/>
    <property type="evidence" value="ECO:0007669"/>
    <property type="project" value="InterPro"/>
</dbReference>
<evidence type="ECO:0000256" key="6">
    <source>
        <dbReference type="ARBA" id="ARBA00022692"/>
    </source>
</evidence>
<dbReference type="PANTHER" id="PTHR13351:SF1">
    <property type="entry name" value="RENIN RECEPTOR"/>
    <property type="match status" value="1"/>
</dbReference>
<dbReference type="GO" id="GO:0030177">
    <property type="term" value="P:positive regulation of Wnt signaling pathway"/>
    <property type="evidence" value="ECO:0007669"/>
    <property type="project" value="TreeGrafter"/>
</dbReference>